<dbReference type="Proteomes" id="UP000322791">
    <property type="component" value="Unassembled WGS sequence"/>
</dbReference>
<evidence type="ECO:0000313" key="2">
    <source>
        <dbReference type="Proteomes" id="UP000322791"/>
    </source>
</evidence>
<dbReference type="AlphaFoldDB" id="A0A5D6V781"/>
<keyword evidence="2" id="KW-1185">Reference proteome</keyword>
<evidence type="ECO:0000313" key="1">
    <source>
        <dbReference type="EMBL" id="TYZ11861.1"/>
    </source>
</evidence>
<proteinExistence type="predicted"/>
<comment type="caution">
    <text evidence="1">The sequence shown here is derived from an EMBL/GenBank/DDBJ whole genome shotgun (WGS) entry which is preliminary data.</text>
</comment>
<sequence>MQLPHTLSTPDYQLQYRPDLQLLILRWLRPLSLPDMQASCRQLLALALECQCAHWLLDGRREGPLNLPVTQWLTEEFFPEAVRSLAPHPLFLAALRSPARLQQLSSDTTVAPAVHRALAPEQPYHTAVFLTEAEALAWLTAQPH</sequence>
<evidence type="ECO:0008006" key="3">
    <source>
        <dbReference type="Google" id="ProtNLM"/>
    </source>
</evidence>
<name>A0A5D6V781_9BACT</name>
<gene>
    <name evidence="1" type="ORF">FY528_05745</name>
</gene>
<organism evidence="1 2">
    <name type="scientific">Hymenobacter lutimineralis</name>
    <dbReference type="NCBI Taxonomy" id="2606448"/>
    <lineage>
        <taxon>Bacteria</taxon>
        <taxon>Pseudomonadati</taxon>
        <taxon>Bacteroidota</taxon>
        <taxon>Cytophagia</taxon>
        <taxon>Cytophagales</taxon>
        <taxon>Hymenobacteraceae</taxon>
        <taxon>Hymenobacter</taxon>
    </lineage>
</organism>
<accession>A0A5D6V781</accession>
<reference evidence="1 2" key="1">
    <citation type="submission" date="2019-08" db="EMBL/GenBank/DDBJ databases">
        <authorList>
            <person name="Seo M.-J."/>
        </authorList>
    </citation>
    <scope>NUCLEOTIDE SEQUENCE [LARGE SCALE GENOMIC DNA]</scope>
    <source>
        <strain evidence="1 2">KIGAM108</strain>
    </source>
</reference>
<dbReference type="RefSeq" id="WP_149070040.1">
    <property type="nucleotide sequence ID" value="NZ_VTHL01000004.1"/>
</dbReference>
<protein>
    <recommendedName>
        <fullName evidence="3">STAS/SEC14 domain-containing protein</fullName>
    </recommendedName>
</protein>
<dbReference type="EMBL" id="VTHL01000004">
    <property type="protein sequence ID" value="TYZ11861.1"/>
    <property type="molecule type" value="Genomic_DNA"/>
</dbReference>